<sequence>MNFLAIAVRLGGAQLGRQVHKDICVRSSAMATIDISCKCCEFDYWEIIAPAVPVEDSELNDNREDDVPQPRPSTFR</sequence>
<keyword evidence="3" id="KW-1185">Reference proteome</keyword>
<dbReference type="Proteomes" id="UP000324222">
    <property type="component" value="Unassembled WGS sequence"/>
</dbReference>
<dbReference type="EMBL" id="VSRR010000060">
    <property type="protein sequence ID" value="MPC09251.1"/>
    <property type="molecule type" value="Genomic_DNA"/>
</dbReference>
<reference evidence="2 3" key="1">
    <citation type="submission" date="2019-05" db="EMBL/GenBank/DDBJ databases">
        <title>Another draft genome of Portunus trituberculatus and its Hox gene families provides insights of decapod evolution.</title>
        <authorList>
            <person name="Jeong J.-H."/>
            <person name="Song I."/>
            <person name="Kim S."/>
            <person name="Choi T."/>
            <person name="Kim D."/>
            <person name="Ryu S."/>
            <person name="Kim W."/>
        </authorList>
    </citation>
    <scope>NUCLEOTIDE SEQUENCE [LARGE SCALE GENOMIC DNA]</scope>
    <source>
        <tissue evidence="2">Muscle</tissue>
    </source>
</reference>
<dbReference type="AlphaFoldDB" id="A0A5B7CKD5"/>
<feature type="region of interest" description="Disordered" evidence="1">
    <location>
        <begin position="56"/>
        <end position="76"/>
    </location>
</feature>
<evidence type="ECO:0000313" key="2">
    <source>
        <dbReference type="EMBL" id="MPC09251.1"/>
    </source>
</evidence>
<organism evidence="2 3">
    <name type="scientific">Portunus trituberculatus</name>
    <name type="common">Swimming crab</name>
    <name type="synonym">Neptunus trituberculatus</name>
    <dbReference type="NCBI Taxonomy" id="210409"/>
    <lineage>
        <taxon>Eukaryota</taxon>
        <taxon>Metazoa</taxon>
        <taxon>Ecdysozoa</taxon>
        <taxon>Arthropoda</taxon>
        <taxon>Crustacea</taxon>
        <taxon>Multicrustacea</taxon>
        <taxon>Malacostraca</taxon>
        <taxon>Eumalacostraca</taxon>
        <taxon>Eucarida</taxon>
        <taxon>Decapoda</taxon>
        <taxon>Pleocyemata</taxon>
        <taxon>Brachyura</taxon>
        <taxon>Eubrachyura</taxon>
        <taxon>Portunoidea</taxon>
        <taxon>Portunidae</taxon>
        <taxon>Portuninae</taxon>
        <taxon>Portunus</taxon>
    </lineage>
</organism>
<gene>
    <name evidence="2" type="ORF">E2C01_001854</name>
</gene>
<name>A0A5B7CKD5_PORTR</name>
<evidence type="ECO:0000256" key="1">
    <source>
        <dbReference type="SAM" id="MobiDB-lite"/>
    </source>
</evidence>
<proteinExistence type="predicted"/>
<comment type="caution">
    <text evidence="2">The sequence shown here is derived from an EMBL/GenBank/DDBJ whole genome shotgun (WGS) entry which is preliminary data.</text>
</comment>
<evidence type="ECO:0000313" key="3">
    <source>
        <dbReference type="Proteomes" id="UP000324222"/>
    </source>
</evidence>
<accession>A0A5B7CKD5</accession>
<protein>
    <submittedName>
        <fullName evidence="2">Uncharacterized protein</fullName>
    </submittedName>
</protein>